<evidence type="ECO:0000313" key="2">
    <source>
        <dbReference type="Proteomes" id="UP000740883"/>
    </source>
</evidence>
<dbReference type="OrthoDB" id="2200422at2759"/>
<reference evidence="1 2" key="1">
    <citation type="journal article" date="2020" name="Genome Biol. Evol.">
        <title>Comparative genomics of strictly vertically transmitted, feminizing microsporidia endosymbionts of amphipod crustaceans.</title>
        <authorList>
            <person name="Cormier A."/>
            <person name="Chebbi M.A."/>
            <person name="Giraud I."/>
            <person name="Wattier R."/>
            <person name="Teixeira M."/>
            <person name="Gilbert C."/>
            <person name="Rigaud T."/>
            <person name="Cordaux R."/>
        </authorList>
    </citation>
    <scope>NUCLEOTIDE SEQUENCE [LARGE SCALE GENOMIC DNA]</scope>
    <source>
        <strain evidence="1 2">Ou3-Ou53</strain>
    </source>
</reference>
<protein>
    <submittedName>
        <fullName evidence="1">Uncharacterized protein</fullName>
    </submittedName>
</protein>
<dbReference type="AlphaFoldDB" id="A0A9P6GXK7"/>
<organism evidence="1 2">
    <name type="scientific">Nosema granulosis</name>
    <dbReference type="NCBI Taxonomy" id="83296"/>
    <lineage>
        <taxon>Eukaryota</taxon>
        <taxon>Fungi</taxon>
        <taxon>Fungi incertae sedis</taxon>
        <taxon>Microsporidia</taxon>
        <taxon>Nosematidae</taxon>
        <taxon>Nosema</taxon>
    </lineage>
</organism>
<sequence>MKRSRKCENGFVVKEPEIISKKGKKRGHLLFKTTSTDQNYRDIKDWYYGDKYKSLRNFDFDLEKSNSTNKFQFVRENEEQPSRKVFKSNFDLFNNPKRSTKLVLKKTSRNIRLGYKKIMKKDTIYDELYENTSGKSSYEKDCYLNTLRNTYCYGNNFIGCFDNYTIEESNFLCCKEYKKYVENLVISHSEESCKNVHKGKLEYLCEVACAEFSKNYPQDSKSNLGCVVNTKCPLRFCLDTFCSQCNLCMTNSEASGERRKPK</sequence>
<name>A0A9P6GXK7_9MICR</name>
<gene>
    <name evidence="1" type="ORF">NGRA_1923</name>
</gene>
<dbReference type="EMBL" id="SBJO01000155">
    <property type="protein sequence ID" value="KAF9762561.1"/>
    <property type="molecule type" value="Genomic_DNA"/>
</dbReference>
<evidence type="ECO:0000313" key="1">
    <source>
        <dbReference type="EMBL" id="KAF9762561.1"/>
    </source>
</evidence>
<keyword evidence="2" id="KW-1185">Reference proteome</keyword>
<accession>A0A9P6GXK7</accession>
<proteinExistence type="predicted"/>
<comment type="caution">
    <text evidence="1">The sequence shown here is derived from an EMBL/GenBank/DDBJ whole genome shotgun (WGS) entry which is preliminary data.</text>
</comment>
<dbReference type="Proteomes" id="UP000740883">
    <property type="component" value="Unassembled WGS sequence"/>
</dbReference>